<gene>
    <name evidence="5" type="ORF">QBC34DRAFT_103122</name>
</gene>
<dbReference type="Gene3D" id="3.30.1370.10">
    <property type="entry name" value="K Homology domain, type 1"/>
    <property type="match status" value="3"/>
</dbReference>
<organism evidence="5 6">
    <name type="scientific">Podospora aff. communis PSN243</name>
    <dbReference type="NCBI Taxonomy" id="3040156"/>
    <lineage>
        <taxon>Eukaryota</taxon>
        <taxon>Fungi</taxon>
        <taxon>Dikarya</taxon>
        <taxon>Ascomycota</taxon>
        <taxon>Pezizomycotina</taxon>
        <taxon>Sordariomycetes</taxon>
        <taxon>Sordariomycetidae</taxon>
        <taxon>Sordariales</taxon>
        <taxon>Podosporaceae</taxon>
        <taxon>Podospora</taxon>
    </lineage>
</organism>
<feature type="compositionally biased region" description="Polar residues" evidence="3">
    <location>
        <begin position="22"/>
        <end position="32"/>
    </location>
</feature>
<feature type="compositionally biased region" description="Low complexity" evidence="3">
    <location>
        <begin position="538"/>
        <end position="551"/>
    </location>
</feature>
<reference evidence="5" key="2">
    <citation type="submission" date="2023-05" db="EMBL/GenBank/DDBJ databases">
        <authorList>
            <consortium name="Lawrence Berkeley National Laboratory"/>
            <person name="Steindorff A."/>
            <person name="Hensen N."/>
            <person name="Bonometti L."/>
            <person name="Westerberg I."/>
            <person name="Brannstrom I.O."/>
            <person name="Guillou S."/>
            <person name="Cros-Aarteil S."/>
            <person name="Calhoun S."/>
            <person name="Haridas S."/>
            <person name="Kuo A."/>
            <person name="Mondo S."/>
            <person name="Pangilinan J."/>
            <person name="Riley R."/>
            <person name="Labutti K."/>
            <person name="Andreopoulos B."/>
            <person name="Lipzen A."/>
            <person name="Chen C."/>
            <person name="Yanf M."/>
            <person name="Daum C."/>
            <person name="Ng V."/>
            <person name="Clum A."/>
            <person name="Ohm R."/>
            <person name="Martin F."/>
            <person name="Silar P."/>
            <person name="Natvig D."/>
            <person name="Lalanne C."/>
            <person name="Gautier V."/>
            <person name="Ament-Velasquez S.L."/>
            <person name="Kruys A."/>
            <person name="Hutchinson M.I."/>
            <person name="Powell A.J."/>
            <person name="Barry K."/>
            <person name="Miller A.N."/>
            <person name="Grigoriev I.V."/>
            <person name="Debuchy R."/>
            <person name="Gladieux P."/>
            <person name="Thoren M.H."/>
            <person name="Johannesson H."/>
        </authorList>
    </citation>
    <scope>NUCLEOTIDE SEQUENCE</scope>
    <source>
        <strain evidence="5">PSN243</strain>
    </source>
</reference>
<evidence type="ECO:0000313" key="5">
    <source>
        <dbReference type="EMBL" id="KAK4454842.1"/>
    </source>
</evidence>
<feature type="domain" description="K Homology" evidence="4">
    <location>
        <begin position="313"/>
        <end position="384"/>
    </location>
</feature>
<dbReference type="PROSITE" id="PS50084">
    <property type="entry name" value="KH_TYPE_1"/>
    <property type="match status" value="3"/>
</dbReference>
<accession>A0AAV9H372</accession>
<feature type="compositionally biased region" description="Basic and acidic residues" evidence="3">
    <location>
        <begin position="122"/>
        <end position="133"/>
    </location>
</feature>
<dbReference type="Pfam" id="PF00013">
    <property type="entry name" value="KH_1"/>
    <property type="match status" value="3"/>
</dbReference>
<dbReference type="InterPro" id="IPR004087">
    <property type="entry name" value="KH_dom"/>
</dbReference>
<feature type="compositionally biased region" description="Basic and acidic residues" evidence="3">
    <location>
        <begin position="192"/>
        <end position="203"/>
    </location>
</feature>
<dbReference type="Proteomes" id="UP001321760">
    <property type="component" value="Unassembled WGS sequence"/>
</dbReference>
<feature type="compositionally biased region" description="Gly residues" evidence="3">
    <location>
        <begin position="392"/>
        <end position="419"/>
    </location>
</feature>
<feature type="region of interest" description="Disordered" evidence="3">
    <location>
        <begin position="276"/>
        <end position="314"/>
    </location>
</feature>
<feature type="region of interest" description="Disordered" evidence="3">
    <location>
        <begin position="1"/>
        <end position="74"/>
    </location>
</feature>
<evidence type="ECO:0000256" key="2">
    <source>
        <dbReference type="PROSITE-ProRule" id="PRU00117"/>
    </source>
</evidence>
<dbReference type="AlphaFoldDB" id="A0AAV9H372"/>
<evidence type="ECO:0000256" key="1">
    <source>
        <dbReference type="ARBA" id="ARBA00022737"/>
    </source>
</evidence>
<feature type="compositionally biased region" description="Polar residues" evidence="3">
    <location>
        <begin position="522"/>
        <end position="537"/>
    </location>
</feature>
<proteinExistence type="predicted"/>
<dbReference type="SMART" id="SM00322">
    <property type="entry name" value="KH"/>
    <property type="match status" value="3"/>
</dbReference>
<feature type="compositionally biased region" description="Gly residues" evidence="3">
    <location>
        <begin position="280"/>
        <end position="296"/>
    </location>
</feature>
<dbReference type="InterPro" id="IPR004088">
    <property type="entry name" value="KH_dom_type_1"/>
</dbReference>
<dbReference type="EMBL" id="MU865915">
    <property type="protein sequence ID" value="KAK4454842.1"/>
    <property type="molecule type" value="Genomic_DNA"/>
</dbReference>
<feature type="compositionally biased region" description="Low complexity" evidence="3">
    <location>
        <begin position="52"/>
        <end position="73"/>
    </location>
</feature>
<feature type="compositionally biased region" description="Gly residues" evidence="3">
    <location>
        <begin position="499"/>
        <end position="513"/>
    </location>
</feature>
<evidence type="ECO:0000313" key="6">
    <source>
        <dbReference type="Proteomes" id="UP001321760"/>
    </source>
</evidence>
<feature type="domain" description="K Homology" evidence="4">
    <location>
        <begin position="422"/>
        <end position="493"/>
    </location>
</feature>
<dbReference type="PANTHER" id="PTHR10288">
    <property type="entry name" value="KH DOMAIN CONTAINING RNA BINDING PROTEIN"/>
    <property type="match status" value="1"/>
</dbReference>
<feature type="region of interest" description="Disordered" evidence="3">
    <location>
        <begin position="386"/>
        <end position="427"/>
    </location>
</feature>
<comment type="caution">
    <text evidence="5">The sequence shown here is derived from an EMBL/GenBank/DDBJ whole genome shotgun (WGS) entry which is preliminary data.</text>
</comment>
<dbReference type="GO" id="GO:0003723">
    <property type="term" value="F:RNA binding"/>
    <property type="evidence" value="ECO:0007669"/>
    <property type="project" value="UniProtKB-UniRule"/>
</dbReference>
<keyword evidence="6" id="KW-1185">Reference proteome</keyword>
<name>A0AAV9H372_9PEZI</name>
<evidence type="ECO:0000256" key="3">
    <source>
        <dbReference type="SAM" id="MobiDB-lite"/>
    </source>
</evidence>
<dbReference type="SUPFAM" id="SSF54791">
    <property type="entry name" value="Eukaryotic type KH-domain (KH-domain type I)"/>
    <property type="match status" value="3"/>
</dbReference>
<keyword evidence="1" id="KW-0677">Repeat</keyword>
<feature type="compositionally biased region" description="Basic and acidic residues" evidence="3">
    <location>
        <begin position="155"/>
        <end position="174"/>
    </location>
</feature>
<sequence>MANPQPDINSILRMLGDHANRPATSTPTQSQPGLPAPAPMAANPYAPPTNPYPSQATPYQSPAAYPYPQPAATGSIDLSAIRPVTSGTLPLSGPLADAIAQAKAYATDKGLTPYERQAGGYQDRDSRQPDHRQYQRSRSKSPPPRGAFRDNNNPYRDERRGDHGGPSRDYRERSFSPGRGRQGFSPRGGNGGRDRSPLRGKDDGNVEIITIEGSLVGLIIGHKGENLRRVESQSGCRVQFIPANDPNDTYRQCKITGPRPKREEAKEMINRIVQDSGMKSGRGGPDMGGHGQGGYGGRDRGPAPPPTATAKEGEDTLQIMVPDRTVGLIIGRGGETIRDLQERSGCHINIVGENKSINGLRPVNLVGAPAATRHAKELILEIVDSDSRNGNNAGGGGGGGGGGRGRGDNFGGGPGGPGGGHDKINDSIFVPSDAVGMIIGKGGETIREMQNTTGCKINVSQSSGPGEVEREIGLVGSREAIARAKRAIEDKVDAARQKSGGGGGRGRGQGQGGQHRDYDNPSYGQPSNNSSAPQNVQPSGAAPAAAGGASDPYAAYGGYENYVALWWQSQMAQAQGGAGQAPGTS</sequence>
<feature type="region of interest" description="Disordered" evidence="3">
    <location>
        <begin position="110"/>
        <end position="203"/>
    </location>
</feature>
<reference evidence="5" key="1">
    <citation type="journal article" date="2023" name="Mol. Phylogenet. Evol.">
        <title>Genome-scale phylogeny and comparative genomics of the fungal order Sordariales.</title>
        <authorList>
            <person name="Hensen N."/>
            <person name="Bonometti L."/>
            <person name="Westerberg I."/>
            <person name="Brannstrom I.O."/>
            <person name="Guillou S."/>
            <person name="Cros-Aarteil S."/>
            <person name="Calhoun S."/>
            <person name="Haridas S."/>
            <person name="Kuo A."/>
            <person name="Mondo S."/>
            <person name="Pangilinan J."/>
            <person name="Riley R."/>
            <person name="LaButti K."/>
            <person name="Andreopoulos B."/>
            <person name="Lipzen A."/>
            <person name="Chen C."/>
            <person name="Yan M."/>
            <person name="Daum C."/>
            <person name="Ng V."/>
            <person name="Clum A."/>
            <person name="Steindorff A."/>
            <person name="Ohm R.A."/>
            <person name="Martin F."/>
            <person name="Silar P."/>
            <person name="Natvig D.O."/>
            <person name="Lalanne C."/>
            <person name="Gautier V."/>
            <person name="Ament-Velasquez S.L."/>
            <person name="Kruys A."/>
            <person name="Hutchinson M.I."/>
            <person name="Powell A.J."/>
            <person name="Barry K."/>
            <person name="Miller A.N."/>
            <person name="Grigoriev I.V."/>
            <person name="Debuchy R."/>
            <person name="Gladieux P."/>
            <person name="Hiltunen Thoren M."/>
            <person name="Johannesson H."/>
        </authorList>
    </citation>
    <scope>NUCLEOTIDE SEQUENCE</scope>
    <source>
        <strain evidence="5">PSN243</strain>
    </source>
</reference>
<feature type="domain" description="K Homology" evidence="4">
    <location>
        <begin position="203"/>
        <end position="274"/>
    </location>
</feature>
<dbReference type="InterPro" id="IPR036612">
    <property type="entry name" value="KH_dom_type_1_sf"/>
</dbReference>
<keyword evidence="2" id="KW-0694">RNA-binding</keyword>
<dbReference type="CDD" id="cd00105">
    <property type="entry name" value="KH-I"/>
    <property type="match status" value="1"/>
</dbReference>
<feature type="region of interest" description="Disordered" evidence="3">
    <location>
        <begin position="491"/>
        <end position="551"/>
    </location>
</feature>
<protein>
    <recommendedName>
        <fullName evidence="4">K Homology domain-containing protein</fullName>
    </recommendedName>
</protein>
<evidence type="ECO:0000259" key="4">
    <source>
        <dbReference type="SMART" id="SM00322"/>
    </source>
</evidence>